<dbReference type="STRING" id="1184151.AW736_20455"/>
<dbReference type="Pfam" id="PF00122">
    <property type="entry name" value="E1-E2_ATPase"/>
    <property type="match status" value="1"/>
</dbReference>
<dbReference type="Pfam" id="PF00702">
    <property type="entry name" value="Hydrolase"/>
    <property type="match status" value="1"/>
</dbReference>
<dbReference type="GO" id="GO:0000166">
    <property type="term" value="F:nucleotide binding"/>
    <property type="evidence" value="ECO:0007669"/>
    <property type="project" value="InterPro"/>
</dbReference>
<evidence type="ECO:0000313" key="18">
    <source>
        <dbReference type="Proteomes" id="UP000078486"/>
    </source>
</evidence>
<evidence type="ECO:0000256" key="7">
    <source>
        <dbReference type="ARBA" id="ARBA00022723"/>
    </source>
</evidence>
<dbReference type="RefSeq" id="WP_068772164.1">
    <property type="nucleotide sequence ID" value="NZ_CP109796.1"/>
</dbReference>
<feature type="domain" description="P-type ATPase A" evidence="15">
    <location>
        <begin position="332"/>
        <end position="430"/>
    </location>
</feature>
<keyword evidence="5" id="KW-0597">Phosphoprotein</keyword>
<keyword evidence="12 14" id="KW-0472">Membrane</keyword>
<dbReference type="PANTHER" id="PTHR43520:SF5">
    <property type="entry name" value="CATION-TRANSPORTING P-TYPE ATPASE-RELATED"/>
    <property type="match status" value="1"/>
</dbReference>
<keyword evidence="6 14" id="KW-0812">Transmembrane</keyword>
<gene>
    <name evidence="17" type="ORF">AW736_20455</name>
</gene>
<feature type="transmembrane region" description="Helical" evidence="14">
    <location>
        <begin position="775"/>
        <end position="793"/>
    </location>
</feature>
<name>A0A178ICX3_9BACT</name>
<dbReference type="Gene3D" id="3.40.50.1000">
    <property type="entry name" value="HAD superfamily/HAD-like"/>
    <property type="match status" value="1"/>
</dbReference>
<dbReference type="PANTHER" id="PTHR43520">
    <property type="entry name" value="ATP7, ISOFORM B"/>
    <property type="match status" value="1"/>
</dbReference>
<dbReference type="InterPro" id="IPR036163">
    <property type="entry name" value="HMA_dom_sf"/>
</dbReference>
<dbReference type="GO" id="GO:0055070">
    <property type="term" value="P:copper ion homeostasis"/>
    <property type="evidence" value="ECO:0007669"/>
    <property type="project" value="TreeGrafter"/>
</dbReference>
<protein>
    <submittedName>
        <fullName evidence="17">ATPase P</fullName>
    </submittedName>
</protein>
<dbReference type="GO" id="GO:0005507">
    <property type="term" value="F:copper ion binding"/>
    <property type="evidence" value="ECO:0007669"/>
    <property type="project" value="TreeGrafter"/>
</dbReference>
<dbReference type="GO" id="GO:0043682">
    <property type="term" value="F:P-type divalent copper transporter activity"/>
    <property type="evidence" value="ECO:0007669"/>
    <property type="project" value="TreeGrafter"/>
</dbReference>
<dbReference type="Gene3D" id="3.40.1110.10">
    <property type="entry name" value="Calcium-transporting ATPase, cytoplasmic domain N"/>
    <property type="match status" value="1"/>
</dbReference>
<dbReference type="InterPro" id="IPR008250">
    <property type="entry name" value="ATPase_P-typ_transduc_dom_A_sf"/>
</dbReference>
<reference evidence="17 18" key="1">
    <citation type="submission" date="2016-01" db="EMBL/GenBank/DDBJ databases">
        <title>High potential of lignocellulose degradation of a new Verrucomicrobia species.</title>
        <authorList>
            <person name="Wang Y."/>
            <person name="Shi Y."/>
            <person name="Qiu Z."/>
            <person name="Liu S."/>
            <person name="Yang H."/>
        </authorList>
    </citation>
    <scope>NUCLEOTIDE SEQUENCE [LARGE SCALE GENOMIC DNA]</scope>
    <source>
        <strain evidence="17 18">TSB47</strain>
    </source>
</reference>
<comment type="subcellular location">
    <subcellularLocation>
        <location evidence="1">Cell membrane</location>
        <topology evidence="1">Multi-pass membrane protein</topology>
    </subcellularLocation>
</comment>
<feature type="domain" description="Putative metal-binding" evidence="16">
    <location>
        <begin position="21"/>
        <end position="69"/>
    </location>
</feature>
<keyword evidence="3" id="KW-0813">Transport</keyword>
<feature type="transmembrane region" description="Helical" evidence="14">
    <location>
        <begin position="472"/>
        <end position="497"/>
    </location>
</feature>
<keyword evidence="7" id="KW-0479">Metal-binding</keyword>
<dbReference type="InterPro" id="IPR021993">
    <property type="entry name" value="ATPase-cat-bd"/>
</dbReference>
<keyword evidence="4" id="KW-1003">Cell membrane</keyword>
<feature type="transmembrane region" description="Helical" evidence="14">
    <location>
        <begin position="262"/>
        <end position="283"/>
    </location>
</feature>
<dbReference type="InterPro" id="IPR006121">
    <property type="entry name" value="HMA_dom"/>
</dbReference>
<dbReference type="InterPro" id="IPR059000">
    <property type="entry name" value="ATPase_P-type_domA"/>
</dbReference>
<dbReference type="CDD" id="cd00371">
    <property type="entry name" value="HMA"/>
    <property type="match status" value="1"/>
</dbReference>
<evidence type="ECO:0000256" key="4">
    <source>
        <dbReference type="ARBA" id="ARBA00022475"/>
    </source>
</evidence>
<evidence type="ECO:0000313" key="17">
    <source>
        <dbReference type="EMBL" id="OAM87830.1"/>
    </source>
</evidence>
<evidence type="ECO:0000256" key="3">
    <source>
        <dbReference type="ARBA" id="ARBA00022448"/>
    </source>
</evidence>
<accession>A0A178ICX3</accession>
<evidence type="ECO:0000256" key="1">
    <source>
        <dbReference type="ARBA" id="ARBA00004651"/>
    </source>
</evidence>
<evidence type="ECO:0000256" key="11">
    <source>
        <dbReference type="ARBA" id="ARBA00023065"/>
    </source>
</evidence>
<feature type="region of interest" description="Disordered" evidence="13">
    <location>
        <begin position="330"/>
        <end position="354"/>
    </location>
</feature>
<dbReference type="EMBL" id="LRRQ01000156">
    <property type="protein sequence ID" value="OAM87830.1"/>
    <property type="molecule type" value="Genomic_DNA"/>
</dbReference>
<feature type="transmembrane region" description="Helical" evidence="14">
    <location>
        <begin position="204"/>
        <end position="225"/>
    </location>
</feature>
<evidence type="ECO:0000256" key="12">
    <source>
        <dbReference type="ARBA" id="ARBA00023136"/>
    </source>
</evidence>
<keyword evidence="18" id="KW-1185">Reference proteome</keyword>
<comment type="caution">
    <text evidence="17">The sequence shown here is derived from an EMBL/GenBank/DDBJ whole genome shotgun (WGS) entry which is preliminary data.</text>
</comment>
<feature type="transmembrane region" description="Helical" evidence="14">
    <location>
        <begin position="799"/>
        <end position="820"/>
    </location>
</feature>
<evidence type="ECO:0000256" key="2">
    <source>
        <dbReference type="ARBA" id="ARBA00006024"/>
    </source>
</evidence>
<keyword evidence="10 14" id="KW-1133">Transmembrane helix</keyword>
<dbReference type="InterPro" id="IPR023299">
    <property type="entry name" value="ATPase_P-typ_cyto_dom_N"/>
</dbReference>
<evidence type="ECO:0000256" key="10">
    <source>
        <dbReference type="ARBA" id="ARBA00022989"/>
    </source>
</evidence>
<dbReference type="SUPFAM" id="SSF55008">
    <property type="entry name" value="HMA, heavy metal-associated domain"/>
    <property type="match status" value="1"/>
</dbReference>
<dbReference type="Pfam" id="PF12156">
    <property type="entry name" value="ATPase-cat_bd"/>
    <property type="match status" value="1"/>
</dbReference>
<proteinExistence type="inferred from homology"/>
<dbReference type="PROSITE" id="PS00154">
    <property type="entry name" value="ATPASE_E1_E2"/>
    <property type="match status" value="1"/>
</dbReference>
<dbReference type="Proteomes" id="UP000078486">
    <property type="component" value="Unassembled WGS sequence"/>
</dbReference>
<dbReference type="InterPro" id="IPR023214">
    <property type="entry name" value="HAD_sf"/>
</dbReference>
<evidence type="ECO:0000259" key="15">
    <source>
        <dbReference type="Pfam" id="PF00122"/>
    </source>
</evidence>
<evidence type="ECO:0000256" key="6">
    <source>
        <dbReference type="ARBA" id="ARBA00022692"/>
    </source>
</evidence>
<sequence length="829" mass="87674">MTLPLAASSPPAPPVRTAPRCRHCGAPAPGESGFCCAGCAYVYRLIHEQGLQSYYELKDDVTAPADTALLPVRDYDWLAAAQAEAEQDAARGGHAPELALDVQGISCAGCVWLIDRLFHRQPGAGRIEINAPAGQMRLKWEPPAAEASGTGGAGRPGKRGPRFDATAFARTLQSFNYLVAPASGERADDAAANPDAARPLVRRIGVCAAIAMNTMLFSLPVYFGMDDSFAYARLFGTLAMVLGTLSLLAGGGYFISRAVRSLAAGVMSIDLPIALGVAGAYAGSLAGWLLGEERFVYFDFVSTFILLMLVGRWAQVAAVERNRRRLLGRQPAPPRVRVRDADGGESDRPPSSLRAGQVFTVGAGQTVPVNARLLSPLASASLAWINGEAEPREFRAGQVVPAGAANLGRAPLELRAAQDWRDSLLERLLRPAERAEFRNRFFERIVTGYLAGILVLSLLGGIVWWLRSGDPFATGAVVIAVLVVSCPCAIGLSFPLADEMAAVALRRRGVFVRVADLWPRIARIGAIIFDKTGTLTLETPVLLNPGALDTLDAEARRALLALARDNQHPVSRCLHEAMLLRGWSAALDAEVSEEIGRGVRAGGWFLGREDGVEAGAPDGASSAGGQAADSATILACGGRVAARFYFADKPRDDARDEIRALQSRGLRIAILSGDHPSKVAALAAGLGLAGDAAHGGLSPDAKAGWIAENKDAGALMLGDGANDSLAFDQALCRGTPVVHRGVLEQKADFYYLGRGIGGIRALFEVNDARRRAQTWLLVFSVSYNITAVSLALAGHMSPLLAAVLMPASSLSTLAIIGAAMRRTSENRSP</sequence>
<dbReference type="AlphaFoldDB" id="A0A178ICX3"/>
<dbReference type="InterPro" id="IPR018303">
    <property type="entry name" value="ATPase_P-typ_P_site"/>
</dbReference>
<dbReference type="GO" id="GO:0005886">
    <property type="term" value="C:plasma membrane"/>
    <property type="evidence" value="ECO:0007669"/>
    <property type="project" value="UniProtKB-SubCell"/>
</dbReference>
<evidence type="ECO:0000256" key="14">
    <source>
        <dbReference type="SAM" id="Phobius"/>
    </source>
</evidence>
<keyword evidence="8" id="KW-0460">Magnesium</keyword>
<feature type="transmembrane region" description="Helical" evidence="14">
    <location>
        <begin position="446"/>
        <end position="466"/>
    </location>
</feature>
<feature type="transmembrane region" description="Helical" evidence="14">
    <location>
        <begin position="231"/>
        <end position="255"/>
    </location>
</feature>
<keyword evidence="9" id="KW-1278">Translocase</keyword>
<organism evidence="17 18">
    <name type="scientific">Termitidicoccus mucosus</name>
    <dbReference type="NCBI Taxonomy" id="1184151"/>
    <lineage>
        <taxon>Bacteria</taxon>
        <taxon>Pseudomonadati</taxon>
        <taxon>Verrucomicrobiota</taxon>
        <taxon>Opitutia</taxon>
        <taxon>Opitutales</taxon>
        <taxon>Opitutaceae</taxon>
        <taxon>Termitidicoccus</taxon>
    </lineage>
</organism>
<feature type="transmembrane region" description="Helical" evidence="14">
    <location>
        <begin position="295"/>
        <end position="314"/>
    </location>
</feature>
<evidence type="ECO:0000256" key="13">
    <source>
        <dbReference type="SAM" id="MobiDB-lite"/>
    </source>
</evidence>
<keyword evidence="11" id="KW-0406">Ion transport</keyword>
<dbReference type="Gene3D" id="2.70.150.10">
    <property type="entry name" value="Calcium-transporting ATPase, cytoplasmic transduction domain A"/>
    <property type="match status" value="1"/>
</dbReference>
<evidence type="ECO:0000256" key="9">
    <source>
        <dbReference type="ARBA" id="ARBA00022967"/>
    </source>
</evidence>
<comment type="similarity">
    <text evidence="2">Belongs to the cation transport ATPase (P-type) (TC 3.A.3) family. Type IB subfamily.</text>
</comment>
<dbReference type="InterPro" id="IPR036412">
    <property type="entry name" value="HAD-like_sf"/>
</dbReference>
<dbReference type="SUPFAM" id="SSF56784">
    <property type="entry name" value="HAD-like"/>
    <property type="match status" value="1"/>
</dbReference>
<evidence type="ECO:0000256" key="8">
    <source>
        <dbReference type="ARBA" id="ARBA00022842"/>
    </source>
</evidence>
<feature type="compositionally biased region" description="Basic and acidic residues" evidence="13">
    <location>
        <begin position="337"/>
        <end position="348"/>
    </location>
</feature>
<evidence type="ECO:0000259" key="16">
    <source>
        <dbReference type="Pfam" id="PF12156"/>
    </source>
</evidence>
<dbReference type="SUPFAM" id="SSF81653">
    <property type="entry name" value="Calcium ATPase, transduction domain A"/>
    <property type="match status" value="1"/>
</dbReference>
<evidence type="ECO:0000256" key="5">
    <source>
        <dbReference type="ARBA" id="ARBA00022553"/>
    </source>
</evidence>
<dbReference type="OrthoDB" id="9760802at2"/>